<feature type="domain" description="HTH marR-type" evidence="1">
    <location>
        <begin position="65"/>
        <end position="129"/>
    </location>
</feature>
<dbReference type="Pfam" id="PF13463">
    <property type="entry name" value="HTH_27"/>
    <property type="match status" value="1"/>
</dbReference>
<accession>A0A377M0U0</accession>
<protein>
    <submittedName>
        <fullName evidence="2">MarR-family transcriptional Regulator</fullName>
    </submittedName>
</protein>
<name>A0A377M0U0_ENTCL</name>
<dbReference type="InterPro" id="IPR036390">
    <property type="entry name" value="WH_DNA-bd_sf"/>
</dbReference>
<dbReference type="SUPFAM" id="SSF46785">
    <property type="entry name" value="Winged helix' DNA-binding domain"/>
    <property type="match status" value="1"/>
</dbReference>
<dbReference type="Proteomes" id="UP000255106">
    <property type="component" value="Unassembled WGS sequence"/>
</dbReference>
<evidence type="ECO:0000313" key="2">
    <source>
        <dbReference type="EMBL" id="STQ11818.1"/>
    </source>
</evidence>
<dbReference type="InterPro" id="IPR000835">
    <property type="entry name" value="HTH_MarR-typ"/>
</dbReference>
<dbReference type="AlphaFoldDB" id="A0A377M0U0"/>
<evidence type="ECO:0000259" key="1">
    <source>
        <dbReference type="Pfam" id="PF13463"/>
    </source>
</evidence>
<proteinExistence type="predicted"/>
<dbReference type="InterPro" id="IPR036388">
    <property type="entry name" value="WH-like_DNA-bd_sf"/>
</dbReference>
<gene>
    <name evidence="2" type="ORF">NCTC10005_04599</name>
</gene>
<evidence type="ECO:0000313" key="3">
    <source>
        <dbReference type="Proteomes" id="UP000255106"/>
    </source>
</evidence>
<organism evidence="2 3">
    <name type="scientific">Enterobacter cloacae</name>
    <dbReference type="NCBI Taxonomy" id="550"/>
    <lineage>
        <taxon>Bacteria</taxon>
        <taxon>Pseudomonadati</taxon>
        <taxon>Pseudomonadota</taxon>
        <taxon>Gammaproteobacteria</taxon>
        <taxon>Enterobacterales</taxon>
        <taxon>Enterobacteriaceae</taxon>
        <taxon>Enterobacter</taxon>
        <taxon>Enterobacter cloacae complex</taxon>
    </lineage>
</organism>
<sequence length="307" mass="33355">MTLKKSAASMNHDDINDGRIVSSRHLVSERCAELSELEYALIMTSNAFNKWMVRCMTAAGEPDMGAFDVSLLHHVNHRNRKKKLADICFVLNVEDTHVVTYALKKLVKAGYVTSEKAGKELFFSTTEAGKALCMKYRDVREACLINIHAESGFRVPLSVTPPSCCAPFHPCMTPPHGGGITLTSRASEESNTASRQFVIHGPGDDLARGNPPRRGELQHPASFTKLRDLERHGAFERVEQHQHVVPDPLLLDKIGPADGDADCRAFLPLLRLLRSSSGVKPADLKAVSPASPGAVAAALREAQSGAG</sequence>
<dbReference type="Gene3D" id="1.10.10.10">
    <property type="entry name" value="Winged helix-like DNA-binding domain superfamily/Winged helix DNA-binding domain"/>
    <property type="match status" value="1"/>
</dbReference>
<reference evidence="2 3" key="1">
    <citation type="submission" date="2018-06" db="EMBL/GenBank/DDBJ databases">
        <authorList>
            <consortium name="Pathogen Informatics"/>
            <person name="Doyle S."/>
        </authorList>
    </citation>
    <scope>NUCLEOTIDE SEQUENCE [LARGE SCALE GENOMIC DNA]</scope>
    <source>
        <strain evidence="2 3">NCTC10005</strain>
    </source>
</reference>
<dbReference type="EMBL" id="UGJB01000004">
    <property type="protein sequence ID" value="STQ11818.1"/>
    <property type="molecule type" value="Genomic_DNA"/>
</dbReference>
<dbReference type="GO" id="GO:0003700">
    <property type="term" value="F:DNA-binding transcription factor activity"/>
    <property type="evidence" value="ECO:0007669"/>
    <property type="project" value="InterPro"/>
</dbReference>